<name>A0A9D9GYF9_9BACT</name>
<proteinExistence type="predicted"/>
<dbReference type="Proteomes" id="UP000823612">
    <property type="component" value="Unassembled WGS sequence"/>
</dbReference>
<reference evidence="3" key="1">
    <citation type="submission" date="2020-10" db="EMBL/GenBank/DDBJ databases">
        <authorList>
            <person name="Gilroy R."/>
        </authorList>
    </citation>
    <scope>NUCLEOTIDE SEQUENCE</scope>
    <source>
        <strain evidence="3">2889</strain>
    </source>
</reference>
<sequence length="402" mass="45590">MQLFQADSNDIAPSMAGNAADSLLNDSIAYAGIEDEDALSDTLPSDSTYQIPPENMDDGTWIKQSSTIEDILDYTAIDSVYVNMKTRIAHLYSEAKVNYTGFNLEANYMEINLPKSEVLARPTKDSTGMEMGIPHFEDGSNAFDAKEILYNFNTEKGIIKDVMTQQDEIYVHGNVVKKYENDVTFIKNARFTSCDLEVPHFDLRAFKAKIIPEKSIVLGSAMMFIENIPTPIVLPFAVLPNQKKRRSGIIIPSFGQTRRAGFFFEGLGFYLNINDYFDWKIEGDVYTSGNWELRSEFRYALRYKFSGNFNFGYSWIYQGERGMPDRPHQNGLKIQWSHSQDSKARPNSRFSANVNYTNSTYSSYSNSLNDYLTNTTSSNISYSLDFAQKLHLSLNAGADYNT</sequence>
<evidence type="ECO:0000256" key="1">
    <source>
        <dbReference type="SAM" id="MobiDB-lite"/>
    </source>
</evidence>
<organism evidence="3 4">
    <name type="scientific">Candidatus Pullibacteroides excrementavium</name>
    <dbReference type="NCBI Taxonomy" id="2840905"/>
    <lineage>
        <taxon>Bacteria</taxon>
        <taxon>Pseudomonadati</taxon>
        <taxon>Bacteroidota</taxon>
        <taxon>Bacteroidia</taxon>
        <taxon>Bacteroidales</taxon>
        <taxon>Candidatus Pullibacteroides</taxon>
    </lineage>
</organism>
<evidence type="ECO:0000259" key="2">
    <source>
        <dbReference type="Pfam" id="PF19838"/>
    </source>
</evidence>
<protein>
    <submittedName>
        <fullName evidence="3">LPS-assembly protein LptD</fullName>
    </submittedName>
</protein>
<dbReference type="GO" id="GO:0009279">
    <property type="term" value="C:cell outer membrane"/>
    <property type="evidence" value="ECO:0007669"/>
    <property type="project" value="TreeGrafter"/>
</dbReference>
<dbReference type="Pfam" id="PF19838">
    <property type="entry name" value="LptD_2"/>
    <property type="match status" value="1"/>
</dbReference>
<accession>A0A9D9GYF9</accession>
<dbReference type="PANTHER" id="PTHR30189">
    <property type="entry name" value="LPS-ASSEMBLY PROTEIN"/>
    <property type="match status" value="1"/>
</dbReference>
<dbReference type="InterPro" id="IPR050218">
    <property type="entry name" value="LptD"/>
</dbReference>
<feature type="region of interest" description="Disordered" evidence="1">
    <location>
        <begin position="39"/>
        <end position="58"/>
    </location>
</feature>
<comment type="caution">
    <text evidence="3">The sequence shown here is derived from an EMBL/GenBank/DDBJ whole genome shotgun (WGS) entry which is preliminary data.</text>
</comment>
<dbReference type="InterPro" id="IPR045659">
    <property type="entry name" value="LptD_2"/>
</dbReference>
<dbReference type="PANTHER" id="PTHR30189:SF1">
    <property type="entry name" value="LPS-ASSEMBLY PROTEIN LPTD"/>
    <property type="match status" value="1"/>
</dbReference>
<dbReference type="AlphaFoldDB" id="A0A9D9GYF9"/>
<evidence type="ECO:0000313" key="3">
    <source>
        <dbReference type="EMBL" id="MBO8431675.1"/>
    </source>
</evidence>
<gene>
    <name evidence="3" type="ORF">IAB08_00060</name>
</gene>
<evidence type="ECO:0000313" key="4">
    <source>
        <dbReference type="Proteomes" id="UP000823612"/>
    </source>
</evidence>
<dbReference type="EMBL" id="JADIMZ010000003">
    <property type="protein sequence ID" value="MBO8431675.1"/>
    <property type="molecule type" value="Genomic_DNA"/>
</dbReference>
<feature type="non-terminal residue" evidence="3">
    <location>
        <position position="402"/>
    </location>
</feature>
<reference evidence="3" key="2">
    <citation type="journal article" date="2021" name="PeerJ">
        <title>Extensive microbial diversity within the chicken gut microbiome revealed by metagenomics and culture.</title>
        <authorList>
            <person name="Gilroy R."/>
            <person name="Ravi A."/>
            <person name="Getino M."/>
            <person name="Pursley I."/>
            <person name="Horton D.L."/>
            <person name="Alikhan N.F."/>
            <person name="Baker D."/>
            <person name="Gharbi K."/>
            <person name="Hall N."/>
            <person name="Watson M."/>
            <person name="Adriaenssens E.M."/>
            <person name="Foster-Nyarko E."/>
            <person name="Jarju S."/>
            <person name="Secka A."/>
            <person name="Antonio M."/>
            <person name="Oren A."/>
            <person name="Chaudhuri R.R."/>
            <person name="La Ragione R."/>
            <person name="Hildebrand F."/>
            <person name="Pallen M.J."/>
        </authorList>
    </citation>
    <scope>NUCLEOTIDE SEQUENCE</scope>
    <source>
        <strain evidence="3">2889</strain>
    </source>
</reference>
<feature type="domain" description="LPS-assembly protein LptD central" evidence="2">
    <location>
        <begin position="216"/>
        <end position="400"/>
    </location>
</feature>
<dbReference type="GO" id="GO:1990351">
    <property type="term" value="C:transporter complex"/>
    <property type="evidence" value="ECO:0007669"/>
    <property type="project" value="TreeGrafter"/>
</dbReference>